<feature type="repeat" description="MBT" evidence="5">
    <location>
        <begin position="642"/>
        <end position="744"/>
    </location>
</feature>
<feature type="repeat" description="MBT" evidence="5">
    <location>
        <begin position="869"/>
        <end position="965"/>
    </location>
</feature>
<evidence type="ECO:0000256" key="3">
    <source>
        <dbReference type="ARBA" id="ARBA00022737"/>
    </source>
</evidence>
<dbReference type="PANTHER" id="PTHR12247">
    <property type="entry name" value="POLYCOMB GROUP PROTEIN"/>
    <property type="match status" value="1"/>
</dbReference>
<comment type="subcellular location">
    <subcellularLocation>
        <location evidence="1">Nucleus</location>
    </subcellularLocation>
</comment>
<dbReference type="InterPro" id="IPR038348">
    <property type="entry name" value="SLED_sf"/>
</dbReference>
<dbReference type="PROSITE" id="PS51079">
    <property type="entry name" value="MBT"/>
    <property type="match status" value="4"/>
</dbReference>
<dbReference type="InterPro" id="IPR021987">
    <property type="entry name" value="SLED"/>
</dbReference>
<dbReference type="InterPro" id="IPR004092">
    <property type="entry name" value="Mbt"/>
</dbReference>
<dbReference type="SMART" id="SM00561">
    <property type="entry name" value="MBT"/>
    <property type="match status" value="4"/>
</dbReference>
<feature type="repeat" description="MBT" evidence="5">
    <location>
        <begin position="531"/>
        <end position="634"/>
    </location>
</feature>
<reference evidence="8" key="1">
    <citation type="journal article" date="2019" name="bioRxiv">
        <title>The Genome of the Zebra Mussel, Dreissena polymorpha: A Resource for Invasive Species Research.</title>
        <authorList>
            <person name="McCartney M.A."/>
            <person name="Auch B."/>
            <person name="Kono T."/>
            <person name="Mallez S."/>
            <person name="Zhang Y."/>
            <person name="Obille A."/>
            <person name="Becker A."/>
            <person name="Abrahante J.E."/>
            <person name="Garbe J."/>
            <person name="Badalamenti J.P."/>
            <person name="Herman A."/>
            <person name="Mangelson H."/>
            <person name="Liachko I."/>
            <person name="Sullivan S."/>
            <person name="Sone E.D."/>
            <person name="Koren S."/>
            <person name="Silverstein K.A.T."/>
            <person name="Beckman K.B."/>
            <person name="Gohl D.M."/>
        </authorList>
    </citation>
    <scope>NUCLEOTIDE SEQUENCE</scope>
    <source>
        <strain evidence="8">Duluth1</strain>
        <tissue evidence="8">Whole animal</tissue>
    </source>
</reference>
<dbReference type="CDD" id="cd20094">
    <property type="entry name" value="MBT_SFMBT_rpt2"/>
    <property type="match status" value="1"/>
</dbReference>
<dbReference type="InterPro" id="IPR013761">
    <property type="entry name" value="SAM/pointed_sf"/>
</dbReference>
<reference evidence="8" key="2">
    <citation type="submission" date="2020-11" db="EMBL/GenBank/DDBJ databases">
        <authorList>
            <person name="McCartney M.A."/>
            <person name="Auch B."/>
            <person name="Kono T."/>
            <person name="Mallez S."/>
            <person name="Becker A."/>
            <person name="Gohl D.M."/>
            <person name="Silverstein K.A.T."/>
            <person name="Koren S."/>
            <person name="Bechman K.B."/>
            <person name="Herman A."/>
            <person name="Abrahante J.E."/>
            <person name="Garbe J."/>
        </authorList>
    </citation>
    <scope>NUCLEOTIDE SEQUENCE</scope>
    <source>
        <strain evidence="8">Duluth1</strain>
        <tissue evidence="8">Whole animal</tissue>
    </source>
</reference>
<comment type="caution">
    <text evidence="8">The sequence shown here is derived from an EMBL/GenBank/DDBJ whole genome shotgun (WGS) entry which is preliminary data.</text>
</comment>
<dbReference type="GO" id="GO:0042393">
    <property type="term" value="F:histone binding"/>
    <property type="evidence" value="ECO:0007669"/>
    <property type="project" value="TreeGrafter"/>
</dbReference>
<dbReference type="InterPro" id="IPR050548">
    <property type="entry name" value="PcG_chromatin_remod_factors"/>
</dbReference>
<accession>A0A9D4NBL3</accession>
<dbReference type="Gene3D" id="2.30.30.140">
    <property type="match status" value="4"/>
</dbReference>
<dbReference type="Proteomes" id="UP000828390">
    <property type="component" value="Unassembled WGS sequence"/>
</dbReference>
<proteinExistence type="predicted"/>
<dbReference type="Gene3D" id="3.90.1150.190">
    <property type="entry name" value="SLED domain"/>
    <property type="match status" value="1"/>
</dbReference>
<dbReference type="CDD" id="cd20095">
    <property type="entry name" value="MBT_SFMBT_rpt3"/>
    <property type="match status" value="1"/>
</dbReference>
<evidence type="ECO:0000256" key="4">
    <source>
        <dbReference type="ARBA" id="ARBA00023242"/>
    </source>
</evidence>
<name>A0A9D4NBL3_DREPO</name>
<keyword evidence="2" id="KW-0678">Repressor</keyword>
<dbReference type="SUPFAM" id="SSF47769">
    <property type="entry name" value="SAM/Pointed domain"/>
    <property type="match status" value="1"/>
</dbReference>
<gene>
    <name evidence="8" type="ORF">DPMN_016623</name>
</gene>
<dbReference type="GO" id="GO:0005634">
    <property type="term" value="C:nucleus"/>
    <property type="evidence" value="ECO:0007669"/>
    <property type="project" value="UniProtKB-SubCell"/>
</dbReference>
<evidence type="ECO:0000313" key="9">
    <source>
        <dbReference type="Proteomes" id="UP000828390"/>
    </source>
</evidence>
<dbReference type="EMBL" id="JAIWYP010000001">
    <property type="protein sequence ID" value="KAH3892505.1"/>
    <property type="molecule type" value="Genomic_DNA"/>
</dbReference>
<dbReference type="GO" id="GO:0045892">
    <property type="term" value="P:negative regulation of DNA-templated transcription"/>
    <property type="evidence" value="ECO:0007669"/>
    <property type="project" value="TreeGrafter"/>
</dbReference>
<evidence type="ECO:0000256" key="6">
    <source>
        <dbReference type="SAM" id="MobiDB-lite"/>
    </source>
</evidence>
<evidence type="ECO:0000256" key="5">
    <source>
        <dbReference type="PROSITE-ProRule" id="PRU00459"/>
    </source>
</evidence>
<feature type="domain" description="SLED" evidence="7">
    <location>
        <begin position="1000"/>
        <end position="1114"/>
    </location>
</feature>
<evidence type="ECO:0000313" key="8">
    <source>
        <dbReference type="EMBL" id="KAH3892505.1"/>
    </source>
</evidence>
<dbReference type="CDD" id="cd20093">
    <property type="entry name" value="MBT_SFMBT_rpt1"/>
    <property type="match status" value="1"/>
</dbReference>
<keyword evidence="3" id="KW-0677">Repeat</keyword>
<dbReference type="Gene3D" id="1.10.150.50">
    <property type="entry name" value="Transcription Factor, Ets-1"/>
    <property type="match status" value="1"/>
</dbReference>
<feature type="compositionally biased region" description="Polar residues" evidence="6">
    <location>
        <begin position="113"/>
        <end position="125"/>
    </location>
</feature>
<feature type="compositionally biased region" description="Low complexity" evidence="6">
    <location>
        <begin position="126"/>
        <end position="145"/>
    </location>
</feature>
<sequence>MSSNPSGNSSLLLSEDDLMPKAVPVSPIQDVGRISWHPQNAGIQSNSQGHLLHLGIQSGTAQPLIPGHGVFVSHPAQSLSSNNPSLQFQSGYILQPMPSESTVDVPQPFHGANISNASLSPMSSFPSQTVSKSPTSSPSQPFSQIPIAPKPFTQKYIPSLQFVGNKVAIPRHGTRQCSSATAVPFYQQTTVPILVSTTAPYQNINFPQSQQYSSHFHTQIQTQSQPEVKLPVFDNTLQLGGQALAFSGMSLQSSGQGMVPIMTPISPIQANFGAPFSQTMCNLLVVQSLGSGIPSSGISTLQSFPSQVMGTSQVTVCSSQPKVFQGIPTSRVHIDNRGKKENEIIHEDVNDEVSKLLQEVSATVVNLVEISSKLDANAGKEVLIMNGTSNGLEVPIQSEDIDDSWKQIEEKLETCSDTKCLSNDNQDVQVSSSKDLCDYNSPMSIENFHEMFLNLRMKKKEERVEDESNSMDSFVPMSMESEFLSSINSESGRSDTEQSLGVRDETSMDVILEYPEAKPNNQEDEKDEPDFIWEEYLQQIGSSAVPPSAFKHVEHSLESGFVKGMKLEVRLKDTQGETEAFWVASVLMTCGPLLRLRYEGYPGEGVGEFWCDRTNSEVHPLGWCAENGKTLQPPEDIRDTVVDWHEFMKETLTGAQTAPAYLLNKKGSCSPIDQLRAGMQLEMQDMLCPCEVWVVQILENVGGRLYLRLEGTESASHHFWLFYLNPRLHPIGWAAQKGYKYQPPADIHDEKTEEDWLEILQMATKEAETDPLPGDIFKNQIEPKPHQFAVGMKLEALVPGANGISPATVVKVVNNLYFVIEIDDVRGPAERESIQLSCHSEYLGIFPVSWCQCKGIRLMPPPGWYYGDFVWGEYLTRCGAKAAPEKLFNSGTDEHEFERGMKLEAVNPANDNQICAATITKIVGPLLWIHLDHLRDVPSHIEDIDSHNLFPVGWCESNNYVLKPPIKAKRCQRMPSDYRTEAVYRAVTLSHGAEDIGPWCPKLYFNHRCFSGPYLSKGRIADLPCSIGPGPMDLVLKAVLSQLINVAYKSSKALKEIQLEGAPNPNMTQQVLKAKYKGKVHSGVVETCQREDQLEEYCRNVCIKLECCPYIISPLHVLENCPENCQQMTKTKYNYSYGNKKKRLGPLHFAPRPAIKSSSQRNLLKKGRKRKSFLLTQKKGRRQGSTRGGYIPVGQRDRELDEGFIDGADEEYDYPRHKRKHPHHVSHYEIQARRAKMPKYSFERKTHRKIYTSPNPKHHFIAERVPPTPCTGQSTEVLQFIKTTDCSHLARILKEQEVDGQAFLLLDLPTVQEHLELKLGPAVKLCHQIERLKVAFYENYA</sequence>
<dbReference type="SUPFAM" id="SSF63748">
    <property type="entry name" value="Tudor/PWWP/MBT"/>
    <property type="match status" value="4"/>
</dbReference>
<organism evidence="8 9">
    <name type="scientific">Dreissena polymorpha</name>
    <name type="common">Zebra mussel</name>
    <name type="synonym">Mytilus polymorpha</name>
    <dbReference type="NCBI Taxonomy" id="45954"/>
    <lineage>
        <taxon>Eukaryota</taxon>
        <taxon>Metazoa</taxon>
        <taxon>Spiralia</taxon>
        <taxon>Lophotrochozoa</taxon>
        <taxon>Mollusca</taxon>
        <taxon>Bivalvia</taxon>
        <taxon>Autobranchia</taxon>
        <taxon>Heteroconchia</taxon>
        <taxon>Euheterodonta</taxon>
        <taxon>Imparidentia</taxon>
        <taxon>Neoheterodontei</taxon>
        <taxon>Myida</taxon>
        <taxon>Dreissenoidea</taxon>
        <taxon>Dreissenidae</taxon>
        <taxon>Dreissena</taxon>
    </lineage>
</organism>
<feature type="repeat" description="MBT" evidence="5">
    <location>
        <begin position="754"/>
        <end position="861"/>
    </location>
</feature>
<dbReference type="Pfam" id="PF12140">
    <property type="entry name" value="SLED"/>
    <property type="match status" value="1"/>
</dbReference>
<keyword evidence="9" id="KW-1185">Reference proteome</keyword>
<feature type="region of interest" description="Disordered" evidence="6">
    <location>
        <begin position="99"/>
        <end position="145"/>
    </location>
</feature>
<evidence type="ECO:0000259" key="7">
    <source>
        <dbReference type="Pfam" id="PF12140"/>
    </source>
</evidence>
<evidence type="ECO:0000256" key="2">
    <source>
        <dbReference type="ARBA" id="ARBA00022491"/>
    </source>
</evidence>
<protein>
    <recommendedName>
        <fullName evidence="7">SLED domain-containing protein</fullName>
    </recommendedName>
</protein>
<dbReference type="PANTHER" id="PTHR12247:SF129">
    <property type="entry name" value="SOP-2-RELATED PROTEIN 3"/>
    <property type="match status" value="1"/>
</dbReference>
<keyword evidence="4" id="KW-0539">Nucleus</keyword>
<dbReference type="Pfam" id="PF02820">
    <property type="entry name" value="MBT"/>
    <property type="match status" value="4"/>
</dbReference>
<evidence type="ECO:0000256" key="1">
    <source>
        <dbReference type="ARBA" id="ARBA00004123"/>
    </source>
</evidence>
<dbReference type="GO" id="GO:0003682">
    <property type="term" value="F:chromatin binding"/>
    <property type="evidence" value="ECO:0007669"/>
    <property type="project" value="TreeGrafter"/>
</dbReference>
<dbReference type="CDD" id="cd20096">
    <property type="entry name" value="MBT_SFMBT_rpt4"/>
    <property type="match status" value="1"/>
</dbReference>